<dbReference type="Proteomes" id="UP000076154">
    <property type="component" value="Unassembled WGS sequence"/>
</dbReference>
<sequence>MSQYDSEHVHLDRNWSRFIEMKVHAELELRVGEYETLLNEQAGIKRVLRLTQKDAAKTSVRLGEVEEDLHHKIEELDDRALRHSQLLGQHSKELKMIKSASTPITQEQTGRVALGFAPVSAHHELQGHERQTSARLGNIVPVAECEYDQLLDTKQSKGSLCHPSQLINEGRPRCDASEQYSLNESIETFDEEDRLFLSSNDDRLPSGSLTLLEELQKAHDGKTHCTDFDRYPLMESMEISLLPSIIMAGSDGMTGIETPGEDGKIFLLGSNDGLFTSGSEDVQECNPICDLFPDELPTDYSYSGAVYESTVNKVLLCTVTDGNPTSTRIAAKAGLNWPCRRRRVSGDTSCSPPLSKRRSMSHW</sequence>
<evidence type="ECO:0000256" key="1">
    <source>
        <dbReference type="SAM" id="MobiDB-lite"/>
    </source>
</evidence>
<evidence type="ECO:0000313" key="2">
    <source>
        <dbReference type="EMBL" id="RDB16169.1"/>
    </source>
</evidence>
<dbReference type="InParanoid" id="A0A369J2D2"/>
<gene>
    <name evidence="2" type="ORF">Hypma_003316</name>
</gene>
<organism evidence="2 3">
    <name type="scientific">Hypsizygus marmoreus</name>
    <name type="common">White beech mushroom</name>
    <name type="synonym">Agaricus marmoreus</name>
    <dbReference type="NCBI Taxonomy" id="39966"/>
    <lineage>
        <taxon>Eukaryota</taxon>
        <taxon>Fungi</taxon>
        <taxon>Dikarya</taxon>
        <taxon>Basidiomycota</taxon>
        <taxon>Agaricomycotina</taxon>
        <taxon>Agaricomycetes</taxon>
        <taxon>Agaricomycetidae</taxon>
        <taxon>Agaricales</taxon>
        <taxon>Tricholomatineae</taxon>
        <taxon>Lyophyllaceae</taxon>
        <taxon>Hypsizygus</taxon>
    </lineage>
</organism>
<protein>
    <submittedName>
        <fullName evidence="2">Uncharacterized protein</fullName>
    </submittedName>
</protein>
<accession>A0A369J2D2</accession>
<dbReference type="EMBL" id="LUEZ02000131">
    <property type="protein sequence ID" value="RDB16169.1"/>
    <property type="molecule type" value="Genomic_DNA"/>
</dbReference>
<feature type="region of interest" description="Disordered" evidence="1">
    <location>
        <begin position="342"/>
        <end position="363"/>
    </location>
</feature>
<name>A0A369J2D2_HYPMA</name>
<proteinExistence type="predicted"/>
<dbReference type="AlphaFoldDB" id="A0A369J2D2"/>
<comment type="caution">
    <text evidence="2">The sequence shown here is derived from an EMBL/GenBank/DDBJ whole genome shotgun (WGS) entry which is preliminary data.</text>
</comment>
<keyword evidence="3" id="KW-1185">Reference proteome</keyword>
<evidence type="ECO:0000313" key="3">
    <source>
        <dbReference type="Proteomes" id="UP000076154"/>
    </source>
</evidence>
<reference evidence="2" key="1">
    <citation type="submission" date="2018-04" db="EMBL/GenBank/DDBJ databases">
        <title>Whole genome sequencing of Hypsizygus marmoreus.</title>
        <authorList>
            <person name="Choi I.-G."/>
            <person name="Min B."/>
            <person name="Kim J.-G."/>
            <person name="Kim S."/>
            <person name="Oh Y.-L."/>
            <person name="Kong W.-S."/>
            <person name="Park H."/>
            <person name="Jeong J."/>
            <person name="Song E.-S."/>
        </authorList>
    </citation>
    <scope>NUCLEOTIDE SEQUENCE [LARGE SCALE GENOMIC DNA]</scope>
    <source>
        <strain evidence="2">51987-8</strain>
    </source>
</reference>